<evidence type="ECO:0000313" key="5">
    <source>
        <dbReference type="EMBL" id="EDM97354.1"/>
    </source>
</evidence>
<dbReference type="InterPro" id="IPR050288">
    <property type="entry name" value="Cellulose_deg_GH3"/>
</dbReference>
<feature type="transmembrane region" description="Helical" evidence="3">
    <location>
        <begin position="631"/>
        <end position="650"/>
    </location>
</feature>
<keyword evidence="6" id="KW-1185">Reference proteome</keyword>
<feature type="domain" description="Fibronectin type III-like" evidence="4">
    <location>
        <begin position="49"/>
        <end position="123"/>
    </location>
</feature>
<dbReference type="STRING" id="411467.BACCAP_04853"/>
<evidence type="ECO:0000259" key="4">
    <source>
        <dbReference type="SMART" id="SM01217"/>
    </source>
</evidence>
<dbReference type="InterPro" id="IPR017853">
    <property type="entry name" value="GH"/>
</dbReference>
<feature type="transmembrane region" description="Helical" evidence="3">
    <location>
        <begin position="604"/>
        <end position="625"/>
    </location>
</feature>
<sequence length="722" mass="78547">MDFSFGYGLSYGTEDGEPFTQTITGFTVNDDTVDFVVNVRNDGDTAGKSVVQIYTSAPYTAGGTEKSAVVLAGFAKTDILAPGAEENVTISVDKYDIASYDYINEKTYVLDAGDYYFAIGNGAHDALNNILAAKGYTTADGMDYDGDGTEGAVRTWKNPVQRLFNTSIHGVEVTNQFDHASLDYYGKDVTYLTRSNWETFPTPYEGLEATQEMISDINVDGTYEPGSSDISAFTQEAGDETVNFASMIQEDNTVVPFDDPRWEKLLNNMSIAEMSEMVMLQAKNPAESINFPGANIYGGAAGNNTLPYQGTEDYTTGFYGQIVSASTFNTELIWRVGEAMGEDWLRSNTAVGYIPSSNLHRTPYSGRNFEYYSEDGFLAGEMAAAQTEGMQSRGVISMLKHFALNDQENKRHGLKTFSNEQAIREIYLKVFEKAFSEAGARGTMGAFNRIGCFWANADEHLMQNVLRGEWEFTGIINTDMAAHGVAQMPPRAALEAGTNMYDCFFEEMNAYVMQHAPTDAKLVENLRTGCHYILYNLAQTFVVNGLSPDSRTVSVIPYWEIILIAANIILATATLGSGGMVVYTTVANRRKEKEAAALPVGRGASVYVTAAAVLLSVASCVTYALSGVQGSPLILAMMALAAVVGLVLCIKRTTLLEYMPVIFSLVALAVFVNLGFNEVGAILSKTNMEGLSPAYIASAVLILLSAILYEVAPFLNSDHSRK</sequence>
<comment type="caution">
    <text evidence="5">The sequence shown here is derived from an EMBL/GenBank/DDBJ whole genome shotgun (WGS) entry which is preliminary data.</text>
</comment>
<dbReference type="RefSeq" id="WP_006575294.1">
    <property type="nucleotide sequence ID" value="NZ_AAXG02000058.1"/>
</dbReference>
<dbReference type="Pfam" id="PF14310">
    <property type="entry name" value="Fn3-like"/>
    <property type="match status" value="1"/>
</dbReference>
<dbReference type="Gene3D" id="2.60.40.10">
    <property type="entry name" value="Immunoglobulins"/>
    <property type="match status" value="1"/>
</dbReference>
<dbReference type="InterPro" id="IPR026891">
    <property type="entry name" value="Fn3-like"/>
</dbReference>
<dbReference type="GO" id="GO:0004553">
    <property type="term" value="F:hydrolase activity, hydrolyzing O-glycosyl compounds"/>
    <property type="evidence" value="ECO:0007669"/>
    <property type="project" value="InterPro"/>
</dbReference>
<feature type="transmembrane region" description="Helical" evidence="3">
    <location>
        <begin position="558"/>
        <end position="583"/>
    </location>
</feature>
<dbReference type="PANTHER" id="PTHR42715">
    <property type="entry name" value="BETA-GLUCOSIDASE"/>
    <property type="match status" value="1"/>
</dbReference>
<dbReference type="InterPro" id="IPR001764">
    <property type="entry name" value="Glyco_hydro_3_N"/>
</dbReference>
<keyword evidence="3" id="KW-1133">Transmembrane helix</keyword>
<accession>A6P2W9</accession>
<dbReference type="PANTHER" id="PTHR42715:SF10">
    <property type="entry name" value="BETA-GLUCOSIDASE"/>
    <property type="match status" value="1"/>
</dbReference>
<comment type="similarity">
    <text evidence="1">Belongs to the glycosyl hydrolase 3 family.</text>
</comment>
<evidence type="ECO:0000256" key="2">
    <source>
        <dbReference type="ARBA" id="ARBA00022801"/>
    </source>
</evidence>
<keyword evidence="3" id="KW-0812">Transmembrane</keyword>
<dbReference type="OrthoDB" id="98455at2"/>
<gene>
    <name evidence="5" type="ORF">BACCAP_04853</name>
</gene>
<protein>
    <submittedName>
        <fullName evidence="5">Glycosyl hydrolase family 3 N-terminal domain protein</fullName>
    </submittedName>
</protein>
<dbReference type="CAZy" id="GH3">
    <property type="family name" value="Glycoside Hydrolase Family 3"/>
</dbReference>
<evidence type="ECO:0000313" key="6">
    <source>
        <dbReference type="Proteomes" id="UP000003639"/>
    </source>
</evidence>
<dbReference type="AlphaFoldDB" id="A6P2W9"/>
<dbReference type="EMBL" id="AAXG02000058">
    <property type="protein sequence ID" value="EDM97354.1"/>
    <property type="molecule type" value="Genomic_DNA"/>
</dbReference>
<dbReference type="Gene3D" id="3.20.20.300">
    <property type="entry name" value="Glycoside hydrolase, family 3, N-terminal domain"/>
    <property type="match status" value="1"/>
</dbReference>
<feature type="transmembrane region" description="Helical" evidence="3">
    <location>
        <begin position="695"/>
        <end position="715"/>
    </location>
</feature>
<organism evidence="5 6">
    <name type="scientific">Pseudoflavonifractor capillosus ATCC 29799</name>
    <dbReference type="NCBI Taxonomy" id="411467"/>
    <lineage>
        <taxon>Bacteria</taxon>
        <taxon>Bacillati</taxon>
        <taxon>Bacillota</taxon>
        <taxon>Clostridia</taxon>
        <taxon>Eubacteriales</taxon>
        <taxon>Oscillospiraceae</taxon>
        <taxon>Pseudoflavonifractor</taxon>
    </lineage>
</organism>
<dbReference type="PRINTS" id="PR00133">
    <property type="entry name" value="GLHYDRLASE3"/>
</dbReference>
<evidence type="ECO:0000256" key="3">
    <source>
        <dbReference type="SAM" id="Phobius"/>
    </source>
</evidence>
<dbReference type="GO" id="GO:0005975">
    <property type="term" value="P:carbohydrate metabolic process"/>
    <property type="evidence" value="ECO:0007669"/>
    <property type="project" value="InterPro"/>
</dbReference>
<evidence type="ECO:0000256" key="1">
    <source>
        <dbReference type="ARBA" id="ARBA00005336"/>
    </source>
</evidence>
<keyword evidence="2 5" id="KW-0378">Hydrolase</keyword>
<keyword evidence="3" id="KW-0472">Membrane</keyword>
<reference evidence="5 6" key="1">
    <citation type="submission" date="2007-04" db="EMBL/GenBank/DDBJ databases">
        <authorList>
            <person name="Fulton L."/>
            <person name="Clifton S."/>
            <person name="Fulton B."/>
            <person name="Xu J."/>
            <person name="Minx P."/>
            <person name="Pepin K.H."/>
            <person name="Johnson M."/>
            <person name="Thiruvilangam P."/>
            <person name="Bhonagiri V."/>
            <person name="Nash W.E."/>
            <person name="Mardis E.R."/>
            <person name="Wilson R.K."/>
        </authorList>
    </citation>
    <scope>NUCLEOTIDE SEQUENCE [LARGE SCALE GENOMIC DNA]</scope>
    <source>
        <strain evidence="5 6">ATCC 29799</strain>
    </source>
</reference>
<dbReference type="Proteomes" id="UP000003639">
    <property type="component" value="Unassembled WGS sequence"/>
</dbReference>
<feature type="transmembrane region" description="Helical" evidence="3">
    <location>
        <begin position="662"/>
        <end position="683"/>
    </location>
</feature>
<reference evidence="5 6" key="2">
    <citation type="submission" date="2007-06" db="EMBL/GenBank/DDBJ databases">
        <title>Draft genome sequence of Pseudoflavonifractor capillosus ATCC 29799.</title>
        <authorList>
            <person name="Sudarsanam P."/>
            <person name="Ley R."/>
            <person name="Guruge J."/>
            <person name="Turnbaugh P.J."/>
            <person name="Mahowald M."/>
            <person name="Liep D."/>
            <person name="Gordon J."/>
        </authorList>
    </citation>
    <scope>NUCLEOTIDE SEQUENCE [LARGE SCALE GENOMIC DNA]</scope>
    <source>
        <strain evidence="5 6">ATCC 29799</strain>
    </source>
</reference>
<dbReference type="InterPro" id="IPR036962">
    <property type="entry name" value="Glyco_hydro_3_N_sf"/>
</dbReference>
<proteinExistence type="inferred from homology"/>
<dbReference type="InterPro" id="IPR013783">
    <property type="entry name" value="Ig-like_fold"/>
</dbReference>
<name>A6P2W9_9FIRM</name>
<dbReference type="SMART" id="SM01217">
    <property type="entry name" value="Fn3_like"/>
    <property type="match status" value="1"/>
</dbReference>
<dbReference type="SUPFAM" id="SSF51445">
    <property type="entry name" value="(Trans)glycosidases"/>
    <property type="match status" value="1"/>
</dbReference>
<dbReference type="Pfam" id="PF00933">
    <property type="entry name" value="Glyco_hydro_3"/>
    <property type="match status" value="1"/>
</dbReference>
<dbReference type="eggNOG" id="COG1472">
    <property type="taxonomic scope" value="Bacteria"/>
</dbReference>